<evidence type="ECO:0000313" key="2">
    <source>
        <dbReference type="EMBL" id="GAK44430.1"/>
    </source>
</evidence>
<keyword evidence="2" id="KW-0489">Methyltransferase</keyword>
<evidence type="ECO:0000313" key="3">
    <source>
        <dbReference type="Proteomes" id="UP000028702"/>
    </source>
</evidence>
<dbReference type="GO" id="GO:0008757">
    <property type="term" value="F:S-adenosylmethionine-dependent methyltransferase activity"/>
    <property type="evidence" value="ECO:0007669"/>
    <property type="project" value="InterPro"/>
</dbReference>
<keyword evidence="3" id="KW-1185">Reference proteome</keyword>
<dbReference type="EMBL" id="BBIO01000003">
    <property type="protein sequence ID" value="GAK44430.1"/>
    <property type="molecule type" value="Genomic_DNA"/>
</dbReference>
<dbReference type="Proteomes" id="UP000028702">
    <property type="component" value="Unassembled WGS sequence"/>
</dbReference>
<dbReference type="eggNOG" id="COG2226">
    <property type="taxonomic scope" value="Bacteria"/>
</dbReference>
<accession>A0A081B8R2</accession>
<sequence length="250" mass="28581">MHMDVADLRDFYARPLGRMTRRHLSRRIREIWPDVRGMDVAGFGYATPYLRLFLDEAERVLALMPAQQGVIYWPKEGPNRTTLVEETDWPLPDDSLDRLLLVHTVESSEPLGTMLRQAWRVLKPGGRLLIVVPNRRGVWARRETTPFGHGRPFTRGQLIRLLRDAMFSPTDWSTALFFLPFDWRALLRWASAFERGGRFFGQRLAGVMLVEAAKQFYAGTPVPVRRASTRAVLPGLRPVAVPRTSASSND</sequence>
<name>A0A081B8R2_9HYPH</name>
<proteinExistence type="predicted"/>
<dbReference type="InterPro" id="IPR013216">
    <property type="entry name" value="Methyltransf_11"/>
</dbReference>
<dbReference type="GO" id="GO:0032259">
    <property type="term" value="P:methylation"/>
    <property type="evidence" value="ECO:0007669"/>
    <property type="project" value="UniProtKB-KW"/>
</dbReference>
<comment type="caution">
    <text evidence="2">The sequence shown here is derived from an EMBL/GenBank/DDBJ whole genome shotgun (WGS) entry which is preliminary data.</text>
</comment>
<protein>
    <submittedName>
        <fullName evidence="2">Type 11 methyltransferase</fullName>
    </submittedName>
</protein>
<dbReference type="InterPro" id="IPR029063">
    <property type="entry name" value="SAM-dependent_MTases_sf"/>
</dbReference>
<keyword evidence="2" id="KW-0808">Transferase</keyword>
<dbReference type="STRING" id="1333998.M2A_0929"/>
<evidence type="ECO:0000259" key="1">
    <source>
        <dbReference type="Pfam" id="PF08241"/>
    </source>
</evidence>
<dbReference type="Gene3D" id="3.40.50.150">
    <property type="entry name" value="Vaccinia Virus protein VP39"/>
    <property type="match status" value="1"/>
</dbReference>
<reference evidence="2 3" key="1">
    <citation type="submission" date="2014-07" db="EMBL/GenBank/DDBJ databases">
        <title>Tepidicaulis marinum gen. nov., sp. nov., a novel marine bacterium denitrifying nitrate to nitrous oxide strictly under microaerobic conditions.</title>
        <authorList>
            <person name="Takeuchi M."/>
            <person name="Yamagishi T."/>
            <person name="Kamagata Y."/>
            <person name="Oshima K."/>
            <person name="Hattori M."/>
            <person name="Katayama T."/>
            <person name="Hanada S."/>
            <person name="Tamaki H."/>
            <person name="Marumo K."/>
            <person name="Maeda H."/>
            <person name="Nedachi M."/>
            <person name="Iwasaki W."/>
            <person name="Suwa Y."/>
            <person name="Sakata S."/>
        </authorList>
    </citation>
    <scope>NUCLEOTIDE SEQUENCE [LARGE SCALE GENOMIC DNA]</scope>
    <source>
        <strain evidence="2 3">MA2</strain>
    </source>
</reference>
<dbReference type="Pfam" id="PF08241">
    <property type="entry name" value="Methyltransf_11"/>
    <property type="match status" value="1"/>
</dbReference>
<gene>
    <name evidence="2" type="ORF">M2A_0929</name>
</gene>
<dbReference type="CDD" id="cd02440">
    <property type="entry name" value="AdoMet_MTases"/>
    <property type="match status" value="1"/>
</dbReference>
<dbReference type="SUPFAM" id="SSF53335">
    <property type="entry name" value="S-adenosyl-L-methionine-dependent methyltransferases"/>
    <property type="match status" value="1"/>
</dbReference>
<feature type="domain" description="Methyltransferase type 11" evidence="1">
    <location>
        <begin position="41"/>
        <end position="130"/>
    </location>
</feature>
<dbReference type="AlphaFoldDB" id="A0A081B8R2"/>
<organism evidence="2 3">
    <name type="scientific">Tepidicaulis marinus</name>
    <dbReference type="NCBI Taxonomy" id="1333998"/>
    <lineage>
        <taxon>Bacteria</taxon>
        <taxon>Pseudomonadati</taxon>
        <taxon>Pseudomonadota</taxon>
        <taxon>Alphaproteobacteria</taxon>
        <taxon>Hyphomicrobiales</taxon>
        <taxon>Parvibaculaceae</taxon>
        <taxon>Tepidicaulis</taxon>
    </lineage>
</organism>